<dbReference type="Pfam" id="PF01565">
    <property type="entry name" value="FAD_binding_4"/>
    <property type="match status" value="1"/>
</dbReference>
<dbReference type="InterPro" id="IPR050416">
    <property type="entry name" value="FAD-linked_Oxidoreductase"/>
</dbReference>
<dbReference type="GO" id="GO:0071949">
    <property type="term" value="F:FAD binding"/>
    <property type="evidence" value="ECO:0007669"/>
    <property type="project" value="InterPro"/>
</dbReference>
<feature type="domain" description="FAD-binding PCMH-type" evidence="6">
    <location>
        <begin position="34"/>
        <end position="202"/>
    </location>
</feature>
<comment type="caution">
    <text evidence="7">The sequence shown here is derived from an EMBL/GenBank/DDBJ whole genome shotgun (WGS) entry which is preliminary data.</text>
</comment>
<evidence type="ECO:0000313" key="7">
    <source>
        <dbReference type="EMBL" id="KAA1422763.1"/>
    </source>
</evidence>
<gene>
    <name evidence="7" type="ORF">FE697_011390</name>
</gene>
<evidence type="ECO:0000259" key="6">
    <source>
        <dbReference type="PROSITE" id="PS51387"/>
    </source>
</evidence>
<dbReference type="Gene3D" id="3.30.43.10">
    <property type="entry name" value="Uridine Diphospho-n-acetylenolpyruvylglucosamine Reductase, domain 2"/>
    <property type="match status" value="1"/>
</dbReference>
<evidence type="ECO:0000256" key="2">
    <source>
        <dbReference type="ARBA" id="ARBA00005466"/>
    </source>
</evidence>
<dbReference type="Gene3D" id="3.30.465.10">
    <property type="match status" value="1"/>
</dbReference>
<dbReference type="Gene3D" id="3.40.462.20">
    <property type="match status" value="1"/>
</dbReference>
<evidence type="ECO:0000256" key="4">
    <source>
        <dbReference type="ARBA" id="ARBA00022827"/>
    </source>
</evidence>
<proteinExistence type="inferred from homology"/>
<comment type="similarity">
    <text evidence="2">Belongs to the oxygen-dependent FAD-linked oxidoreductase family.</text>
</comment>
<dbReference type="SUPFAM" id="SSF56176">
    <property type="entry name" value="FAD-binding/transporter-associated domain-like"/>
    <property type="match status" value="1"/>
</dbReference>
<dbReference type="EMBL" id="VDFQ02000003">
    <property type="protein sequence ID" value="KAA1422763.1"/>
    <property type="molecule type" value="Genomic_DNA"/>
</dbReference>
<dbReference type="PANTHER" id="PTHR42973">
    <property type="entry name" value="BINDING OXIDOREDUCTASE, PUTATIVE (AFU_ORTHOLOGUE AFUA_1G17690)-RELATED"/>
    <property type="match status" value="1"/>
</dbReference>
<dbReference type="InterPro" id="IPR036318">
    <property type="entry name" value="FAD-bd_PCMH-like_sf"/>
</dbReference>
<accession>A0A5Q6RXE7</accession>
<sequence length="450" mass="46727">MTDYTALRARLTGTLTTRDVPDHTAGATAFNLAIEHDPDAVVHAATEADVVETVRFARAEGVPLHLHTTGHGAPTAYASGIVLALGALSSVEIDPQARTATIGGGTRWADVVAAAAEHDLAPVTGSSTNVGVVGFLVGGGIGPLARSHGFGSDHVVSARVVTGTGDVVEASTEGDADLLWALRGGKTGLGVVTEITVALSAVPALYAGTLFFDLEASTDPYARWLDWTTTAPADVTTSGMIIRFPDLPFIPDPMRGKHLFALHVAFPGTADDGERLTKPLRELGDVHLDDLGPMPLGEVARITGDPTEPGPSFLRGATLSRVDRDLADAVLSLAGPGSTLPIMGLEVRHVGGASAAGAPDGSSAAGFRDFDYTVTVLGVPDPALFDDVLPGVFAQVEEAIGAWRSPHLSPNWMSDPYDAAQIARTWPQDVLARLEAVRSTHDPDGLFAQA</sequence>
<dbReference type="GO" id="GO:0016491">
    <property type="term" value="F:oxidoreductase activity"/>
    <property type="evidence" value="ECO:0007669"/>
    <property type="project" value="UniProtKB-KW"/>
</dbReference>
<dbReference type="AlphaFoldDB" id="A0A5Q6RXE7"/>
<keyword evidence="3" id="KW-0285">Flavoprotein</keyword>
<reference evidence="7 8" key="1">
    <citation type="submission" date="2019-09" db="EMBL/GenBank/DDBJ databases">
        <title>Mumia zhuanghuii sp. nov. isolated from the intestinal contents of plateau pika (Ochotona curzoniae) in the Qinghai-Tibet plateau of China.</title>
        <authorList>
            <person name="Tian Z."/>
        </authorList>
    </citation>
    <scope>NUCLEOTIDE SEQUENCE [LARGE SCALE GENOMIC DNA]</scope>
    <source>
        <strain evidence="8">350</strain>
    </source>
</reference>
<dbReference type="InterPro" id="IPR006094">
    <property type="entry name" value="Oxid_FAD_bind_N"/>
</dbReference>
<keyword evidence="5" id="KW-0560">Oxidoreductase</keyword>
<evidence type="ECO:0000256" key="5">
    <source>
        <dbReference type="ARBA" id="ARBA00023002"/>
    </source>
</evidence>
<organism evidence="7 8">
    <name type="scientific">Mumia zhuanghuii</name>
    <dbReference type="NCBI Taxonomy" id="2585211"/>
    <lineage>
        <taxon>Bacteria</taxon>
        <taxon>Bacillati</taxon>
        <taxon>Actinomycetota</taxon>
        <taxon>Actinomycetes</taxon>
        <taxon>Propionibacteriales</taxon>
        <taxon>Nocardioidaceae</taxon>
        <taxon>Mumia</taxon>
    </lineage>
</organism>
<name>A0A5Q6RXE7_9ACTN</name>
<evidence type="ECO:0000256" key="1">
    <source>
        <dbReference type="ARBA" id="ARBA00001974"/>
    </source>
</evidence>
<evidence type="ECO:0000313" key="8">
    <source>
        <dbReference type="Proteomes" id="UP000307768"/>
    </source>
</evidence>
<dbReference type="InterPro" id="IPR016166">
    <property type="entry name" value="FAD-bd_PCMH"/>
</dbReference>
<dbReference type="InterPro" id="IPR016167">
    <property type="entry name" value="FAD-bd_PCMH_sub1"/>
</dbReference>
<dbReference type="PANTHER" id="PTHR42973:SF39">
    <property type="entry name" value="FAD-BINDING PCMH-TYPE DOMAIN-CONTAINING PROTEIN"/>
    <property type="match status" value="1"/>
</dbReference>
<dbReference type="Proteomes" id="UP000307768">
    <property type="component" value="Unassembled WGS sequence"/>
</dbReference>
<evidence type="ECO:0000256" key="3">
    <source>
        <dbReference type="ARBA" id="ARBA00022630"/>
    </source>
</evidence>
<keyword evidence="4" id="KW-0274">FAD</keyword>
<dbReference type="OrthoDB" id="3682986at2"/>
<protein>
    <submittedName>
        <fullName evidence="7">FAD-binding oxidoreductase</fullName>
    </submittedName>
</protein>
<dbReference type="InterPro" id="IPR016169">
    <property type="entry name" value="FAD-bd_PCMH_sub2"/>
</dbReference>
<dbReference type="RefSeq" id="WP_149769713.1">
    <property type="nucleotide sequence ID" value="NZ_VDFQ02000003.1"/>
</dbReference>
<dbReference type="PROSITE" id="PS51387">
    <property type="entry name" value="FAD_PCMH"/>
    <property type="match status" value="1"/>
</dbReference>
<comment type="cofactor">
    <cofactor evidence="1">
        <name>FAD</name>
        <dbReference type="ChEBI" id="CHEBI:57692"/>
    </cofactor>
</comment>